<dbReference type="SUPFAM" id="SSF53448">
    <property type="entry name" value="Nucleotide-diphospho-sugar transferases"/>
    <property type="match status" value="1"/>
</dbReference>
<evidence type="ECO:0000313" key="2">
    <source>
        <dbReference type="Proteomes" id="UP001154061"/>
    </source>
</evidence>
<keyword evidence="2" id="KW-1185">Reference proteome</keyword>
<sequence>MAHQTLAIIPARGGSKRVPRKNVREVAGKPLIAHTIEDASSASRIDRTIVSTDDEKIAKVAEEHGADVPFIRPEELATDTATLSDTVTHAVNNSQQEGPKYDRICILQVTSPLRTPEDIDGTLAKLDETEADSCLTISEYVTPPQWAVARGENESLYEFFDFDILWTDEPARTQDIPEFYHPNGAVFATSIEAWETYKSFYTPHTVGYEMPPERSFDVDEPWELELVRCLLE</sequence>
<dbReference type="PANTHER" id="PTHR21485:SF6">
    <property type="entry name" value="N-ACYLNEURAMINATE CYTIDYLYLTRANSFERASE-RELATED"/>
    <property type="match status" value="1"/>
</dbReference>
<dbReference type="GO" id="GO:0008781">
    <property type="term" value="F:N-acylneuraminate cytidylyltransferase activity"/>
    <property type="evidence" value="ECO:0007669"/>
    <property type="project" value="TreeGrafter"/>
</dbReference>
<proteinExistence type="predicted"/>
<evidence type="ECO:0000313" key="1">
    <source>
        <dbReference type="EMBL" id="MDF9745854.1"/>
    </source>
</evidence>
<gene>
    <name evidence="1" type="ORF">NDI89_09695</name>
</gene>
<dbReference type="Proteomes" id="UP001154061">
    <property type="component" value="Unassembled WGS sequence"/>
</dbReference>
<dbReference type="InterPro" id="IPR050793">
    <property type="entry name" value="CMP-NeuNAc_synthase"/>
</dbReference>
<comment type="caution">
    <text evidence="1">The sequence shown here is derived from an EMBL/GenBank/DDBJ whole genome shotgun (WGS) entry which is preliminary data.</text>
</comment>
<dbReference type="Gene3D" id="3.90.550.10">
    <property type="entry name" value="Spore Coat Polysaccharide Biosynthesis Protein SpsA, Chain A"/>
    <property type="match status" value="1"/>
</dbReference>
<dbReference type="PANTHER" id="PTHR21485">
    <property type="entry name" value="HAD SUPERFAMILY MEMBERS CMAS AND KDSC"/>
    <property type="match status" value="1"/>
</dbReference>
<dbReference type="RefSeq" id="WP_277521355.1">
    <property type="nucleotide sequence ID" value="NZ_JAMQOT010000003.1"/>
</dbReference>
<protein>
    <submittedName>
        <fullName evidence="1">Acylneuraminate cytidylyltransferase family protein</fullName>
    </submittedName>
</protein>
<dbReference type="CDD" id="cd02513">
    <property type="entry name" value="CMP-NeuAc_Synthase"/>
    <property type="match status" value="1"/>
</dbReference>
<dbReference type="Pfam" id="PF02348">
    <property type="entry name" value="CTP_transf_3"/>
    <property type="match status" value="1"/>
</dbReference>
<organism evidence="1 2">
    <name type="scientific">Natrinema salsiterrestre</name>
    <dbReference type="NCBI Taxonomy" id="2950540"/>
    <lineage>
        <taxon>Archaea</taxon>
        <taxon>Methanobacteriati</taxon>
        <taxon>Methanobacteriota</taxon>
        <taxon>Stenosarchaea group</taxon>
        <taxon>Halobacteria</taxon>
        <taxon>Halobacteriales</taxon>
        <taxon>Natrialbaceae</taxon>
        <taxon>Natrinema</taxon>
    </lineage>
</organism>
<dbReference type="InterPro" id="IPR029044">
    <property type="entry name" value="Nucleotide-diphossugar_trans"/>
</dbReference>
<keyword evidence="1" id="KW-0548">Nucleotidyltransferase</keyword>
<name>A0A9Q4L1H7_9EURY</name>
<dbReference type="AlphaFoldDB" id="A0A9Q4L1H7"/>
<dbReference type="EMBL" id="JAMQOT010000003">
    <property type="protein sequence ID" value="MDF9745854.1"/>
    <property type="molecule type" value="Genomic_DNA"/>
</dbReference>
<accession>A0A9Q4L1H7</accession>
<keyword evidence="1" id="KW-0808">Transferase</keyword>
<reference evidence="1" key="1">
    <citation type="submission" date="2022-06" db="EMBL/GenBank/DDBJ databases">
        <title>Natrinema sp. a new haloarchaeum isolate from saline soil.</title>
        <authorList>
            <person name="Strakova D."/>
            <person name="Galisteo C."/>
            <person name="Sanchez-Porro C."/>
            <person name="Ventosa A."/>
        </authorList>
    </citation>
    <scope>NUCLEOTIDE SEQUENCE</scope>
    <source>
        <strain evidence="1">S1CR25-10</strain>
    </source>
</reference>
<dbReference type="InterPro" id="IPR003329">
    <property type="entry name" value="Cytidylyl_trans"/>
</dbReference>